<name>A0A537ILW7_9BACT</name>
<dbReference type="Pfam" id="PF00994">
    <property type="entry name" value="MoCF_biosynth"/>
    <property type="match status" value="1"/>
</dbReference>
<dbReference type="InterPro" id="IPR041424">
    <property type="entry name" value="CinA_KH"/>
</dbReference>
<dbReference type="CDD" id="cd00885">
    <property type="entry name" value="cinA"/>
    <property type="match status" value="1"/>
</dbReference>
<dbReference type="NCBIfam" id="TIGR00199">
    <property type="entry name" value="PncC_domain"/>
    <property type="match status" value="1"/>
</dbReference>
<evidence type="ECO:0000259" key="2">
    <source>
        <dbReference type="SMART" id="SM00852"/>
    </source>
</evidence>
<dbReference type="Proteomes" id="UP000318834">
    <property type="component" value="Unassembled WGS sequence"/>
</dbReference>
<dbReference type="HAMAP" id="MF_00226_B">
    <property type="entry name" value="CinA_B"/>
    <property type="match status" value="1"/>
</dbReference>
<dbReference type="NCBIfam" id="NF001813">
    <property type="entry name" value="PRK00549.1"/>
    <property type="match status" value="1"/>
</dbReference>
<reference evidence="3 4" key="1">
    <citation type="journal article" date="2019" name="Nat. Microbiol.">
        <title>Mediterranean grassland soil C-N compound turnover is dependent on rainfall and depth, and is mediated by genomically divergent microorganisms.</title>
        <authorList>
            <person name="Diamond S."/>
            <person name="Andeer P.F."/>
            <person name="Li Z."/>
            <person name="Crits-Christoph A."/>
            <person name="Burstein D."/>
            <person name="Anantharaman K."/>
            <person name="Lane K.R."/>
            <person name="Thomas B.C."/>
            <person name="Pan C."/>
            <person name="Northen T.R."/>
            <person name="Banfield J.F."/>
        </authorList>
    </citation>
    <scope>NUCLEOTIDE SEQUENCE [LARGE SCALE GENOMIC DNA]</scope>
    <source>
        <strain evidence="3">NP_8</strain>
    </source>
</reference>
<protein>
    <recommendedName>
        <fullName evidence="1">CinA-like protein</fullName>
    </recommendedName>
</protein>
<dbReference type="PIRSF" id="PIRSF006728">
    <property type="entry name" value="CinA"/>
    <property type="match status" value="1"/>
</dbReference>
<sequence>MRAEIISVGTELLLGQIVDTNAAYLAQRLAEIGIDVHFKQTVGDNATRVEEALRLAISRADVVLMTGGLGPTEDDLTVAAVAATLGLDLAYDEAVADHIRRFFEVRGRVPSSTVYKQALVPRGAHVIPNDRGTAPGVHIEHRGRTIFIMPGVPYEMKGMMENYVLPALRDRTGLTVIRSRVLRITGEGESAIEERIKDLLQQTEPTIAPYAKLGEVHLRLTAKGVPQEVDAALARGEAQVRERLGDLVYGIDEQTLEDVVAQALMAKNLTLAVAESCTGGLISSRLTNIPGSSTYFLEGVVAYSNEAKVRDVGVDPTLIATHGAVSAEVAEAMAGAIRRRSGAAVGLAVTGIAGPTGGTPDKPVGLVYLALAGVGGTMHRRLAFGAEAGRQGIRVLAVQAGLNLLRLHLTRA</sequence>
<dbReference type="InterPro" id="IPR036425">
    <property type="entry name" value="MoaB/Mog-like_dom_sf"/>
</dbReference>
<dbReference type="AlphaFoldDB" id="A0A537ILW7"/>
<gene>
    <name evidence="3" type="ORF">E6H05_11460</name>
</gene>
<accession>A0A537ILW7</accession>
<evidence type="ECO:0000256" key="1">
    <source>
        <dbReference type="HAMAP-Rule" id="MF_00226"/>
    </source>
</evidence>
<feature type="domain" description="MoaB/Mog" evidence="2">
    <location>
        <begin position="4"/>
        <end position="171"/>
    </location>
</feature>
<evidence type="ECO:0000313" key="3">
    <source>
        <dbReference type="EMBL" id="TMI72234.1"/>
    </source>
</evidence>
<dbReference type="InterPro" id="IPR008135">
    <property type="entry name" value="Competence-induced_CinA"/>
</dbReference>
<dbReference type="InterPro" id="IPR001453">
    <property type="entry name" value="MoaB/Mog_dom"/>
</dbReference>
<dbReference type="Gene3D" id="3.30.70.2860">
    <property type="match status" value="1"/>
</dbReference>
<dbReference type="InterPro" id="IPR050101">
    <property type="entry name" value="CinA"/>
</dbReference>
<evidence type="ECO:0000313" key="4">
    <source>
        <dbReference type="Proteomes" id="UP000318834"/>
    </source>
</evidence>
<dbReference type="NCBIfam" id="TIGR00177">
    <property type="entry name" value="molyb_syn"/>
    <property type="match status" value="1"/>
</dbReference>
<dbReference type="Gene3D" id="3.40.980.10">
    <property type="entry name" value="MoaB/Mog-like domain"/>
    <property type="match status" value="1"/>
</dbReference>
<dbReference type="PANTHER" id="PTHR13939:SF0">
    <property type="entry name" value="NMN AMIDOHYDROLASE-LIKE PROTEIN YFAY"/>
    <property type="match status" value="1"/>
</dbReference>
<dbReference type="SUPFAM" id="SSF53218">
    <property type="entry name" value="Molybdenum cofactor biosynthesis proteins"/>
    <property type="match status" value="1"/>
</dbReference>
<dbReference type="Pfam" id="PF02464">
    <property type="entry name" value="CinA"/>
    <property type="match status" value="1"/>
</dbReference>
<dbReference type="Gene3D" id="3.90.950.20">
    <property type="entry name" value="CinA-like"/>
    <property type="match status" value="1"/>
</dbReference>
<dbReference type="PANTHER" id="PTHR13939">
    <property type="entry name" value="NICOTINAMIDE-NUCLEOTIDE AMIDOHYDROLASE PNCC"/>
    <property type="match status" value="1"/>
</dbReference>
<dbReference type="SUPFAM" id="SSF142433">
    <property type="entry name" value="CinA-like"/>
    <property type="match status" value="1"/>
</dbReference>
<dbReference type="Pfam" id="PF18146">
    <property type="entry name" value="CinA_KH"/>
    <property type="match status" value="1"/>
</dbReference>
<proteinExistence type="inferred from homology"/>
<dbReference type="EMBL" id="VBAP01000091">
    <property type="protein sequence ID" value="TMI72234.1"/>
    <property type="molecule type" value="Genomic_DNA"/>
</dbReference>
<dbReference type="InterPro" id="IPR036653">
    <property type="entry name" value="CinA-like_C"/>
</dbReference>
<comment type="caution">
    <text evidence="3">The sequence shown here is derived from an EMBL/GenBank/DDBJ whole genome shotgun (WGS) entry which is preliminary data.</text>
</comment>
<comment type="similarity">
    <text evidence="1">Belongs to the CinA family.</text>
</comment>
<dbReference type="InterPro" id="IPR008136">
    <property type="entry name" value="CinA_C"/>
</dbReference>
<dbReference type="SMART" id="SM00852">
    <property type="entry name" value="MoCF_biosynth"/>
    <property type="match status" value="1"/>
</dbReference>
<organism evidence="3 4">
    <name type="scientific">Candidatus Segetimicrobium genomatis</name>
    <dbReference type="NCBI Taxonomy" id="2569760"/>
    <lineage>
        <taxon>Bacteria</taxon>
        <taxon>Bacillati</taxon>
        <taxon>Candidatus Sysuimicrobiota</taxon>
        <taxon>Candidatus Sysuimicrobiia</taxon>
        <taxon>Candidatus Sysuimicrobiales</taxon>
        <taxon>Candidatus Segetimicrobiaceae</taxon>
        <taxon>Candidatus Segetimicrobium</taxon>
    </lineage>
</organism>
<dbReference type="NCBIfam" id="TIGR00200">
    <property type="entry name" value="cinA_nterm"/>
    <property type="match status" value="1"/>
</dbReference>